<comment type="similarity">
    <text evidence="1">Belongs to the transferase hexapeptide repeat family.</text>
</comment>
<reference evidence="5 6" key="1">
    <citation type="journal article" date="2015" name="Stand. Genomic Sci.">
        <title>Genomic Encyclopedia of Bacterial and Archaeal Type Strains, Phase III: the genomes of soil and plant-associated and newly described type strains.</title>
        <authorList>
            <person name="Whitman W.B."/>
            <person name="Woyke T."/>
            <person name="Klenk H.P."/>
            <person name="Zhou Y."/>
            <person name="Lilburn T.G."/>
            <person name="Beck B.J."/>
            <person name="De Vos P."/>
            <person name="Vandamme P."/>
            <person name="Eisen J.A."/>
            <person name="Garrity G."/>
            <person name="Hugenholtz P."/>
            <person name="Kyrpides N.C."/>
        </authorList>
    </citation>
    <scope>NUCLEOTIDE SEQUENCE [LARGE SCALE GENOMIC DNA]</scope>
    <source>
        <strain evidence="5 6">ASC-9842</strain>
    </source>
</reference>
<keyword evidence="2 5" id="KW-0808">Transferase</keyword>
<dbReference type="AlphaFoldDB" id="A0A4Q7S567"/>
<dbReference type="Proteomes" id="UP000291078">
    <property type="component" value="Unassembled WGS sequence"/>
</dbReference>
<evidence type="ECO:0000256" key="3">
    <source>
        <dbReference type="ARBA" id="ARBA00022737"/>
    </source>
</evidence>
<dbReference type="EMBL" id="SGXM01000001">
    <property type="protein sequence ID" value="RZT41544.1"/>
    <property type="molecule type" value="Genomic_DNA"/>
</dbReference>
<keyword evidence="3" id="KW-0677">Repeat</keyword>
<dbReference type="InterPro" id="IPR001451">
    <property type="entry name" value="Hexapep"/>
</dbReference>
<gene>
    <name evidence="5" type="ORF">EV147_0538</name>
</gene>
<protein>
    <submittedName>
        <fullName evidence="5">Sugar O-acyltransferase (Sialic acid O-acetyltransferase NeuD family)</fullName>
    </submittedName>
</protein>
<dbReference type="InterPro" id="IPR018357">
    <property type="entry name" value="Hexapep_transf_CS"/>
</dbReference>
<dbReference type="Pfam" id="PF00132">
    <property type="entry name" value="Hexapep"/>
    <property type="match status" value="1"/>
</dbReference>
<dbReference type="PANTHER" id="PTHR43300:SF4">
    <property type="entry name" value="ACYL-[ACYL-CARRIER-PROTEIN]--UDP-N-ACETYLGLUCOSAMINE O-ACYLTRANSFERASE"/>
    <property type="match status" value="1"/>
</dbReference>
<keyword evidence="4 5" id="KW-0012">Acyltransferase</keyword>
<dbReference type="PROSITE" id="PS00101">
    <property type="entry name" value="HEXAPEP_TRANSFERASES"/>
    <property type="match status" value="1"/>
</dbReference>
<dbReference type="SUPFAM" id="SSF51161">
    <property type="entry name" value="Trimeric LpxA-like enzymes"/>
    <property type="match status" value="1"/>
</dbReference>
<dbReference type="OrthoDB" id="1115300at2"/>
<organism evidence="5 6">
    <name type="scientific">Cupriavidus agavae</name>
    <dbReference type="NCBI Taxonomy" id="1001822"/>
    <lineage>
        <taxon>Bacteria</taxon>
        <taxon>Pseudomonadati</taxon>
        <taxon>Pseudomonadota</taxon>
        <taxon>Betaproteobacteria</taxon>
        <taxon>Burkholderiales</taxon>
        <taxon>Burkholderiaceae</taxon>
        <taxon>Cupriavidus</taxon>
    </lineage>
</organism>
<evidence type="ECO:0000313" key="5">
    <source>
        <dbReference type="EMBL" id="RZT41544.1"/>
    </source>
</evidence>
<dbReference type="Gene3D" id="2.160.10.10">
    <property type="entry name" value="Hexapeptide repeat proteins"/>
    <property type="match status" value="1"/>
</dbReference>
<dbReference type="PANTHER" id="PTHR43300">
    <property type="entry name" value="ACETYLTRANSFERASE"/>
    <property type="match status" value="1"/>
</dbReference>
<evidence type="ECO:0000256" key="2">
    <source>
        <dbReference type="ARBA" id="ARBA00022679"/>
    </source>
</evidence>
<keyword evidence="6" id="KW-1185">Reference proteome</keyword>
<proteinExistence type="inferred from homology"/>
<evidence type="ECO:0000256" key="1">
    <source>
        <dbReference type="ARBA" id="ARBA00007274"/>
    </source>
</evidence>
<dbReference type="InterPro" id="IPR020019">
    <property type="entry name" value="AcTrfase_PglD-like"/>
</dbReference>
<sequence>MQKQRKLVILGDSAFAEVAYECFTHDSDYEVVGFSVESAHLKRDELFGLPVVPFEDLEKHFQPGEVDFYAALVYSQLNRLRTRLYQEAKSRGYRAASYVSTRAFVWHNVQLGEHCFIFEDNTVQPFVRIGDNVVLWSGNHIGHHSTVEDHCFVASHAVISGFCTVGRSSFLGVNVALANNISIGADNWIGPGLTISADTEPGQLFKGESPAASKVSTKRFFRLKED</sequence>
<dbReference type="InterPro" id="IPR050179">
    <property type="entry name" value="Trans_hexapeptide_repeat"/>
</dbReference>
<evidence type="ECO:0000313" key="6">
    <source>
        <dbReference type="Proteomes" id="UP000291078"/>
    </source>
</evidence>
<evidence type="ECO:0000256" key="4">
    <source>
        <dbReference type="ARBA" id="ARBA00023315"/>
    </source>
</evidence>
<dbReference type="CDD" id="cd03360">
    <property type="entry name" value="LbH_AT_putative"/>
    <property type="match status" value="1"/>
</dbReference>
<comment type="caution">
    <text evidence="5">The sequence shown here is derived from an EMBL/GenBank/DDBJ whole genome shotgun (WGS) entry which is preliminary data.</text>
</comment>
<name>A0A4Q7S567_9BURK</name>
<dbReference type="InterPro" id="IPR011004">
    <property type="entry name" value="Trimer_LpxA-like_sf"/>
</dbReference>
<dbReference type="GO" id="GO:0016746">
    <property type="term" value="F:acyltransferase activity"/>
    <property type="evidence" value="ECO:0007669"/>
    <property type="project" value="UniProtKB-KW"/>
</dbReference>
<accession>A0A4Q7S567</accession>
<dbReference type="RefSeq" id="WP_130389571.1">
    <property type="nucleotide sequence ID" value="NZ_SGXM01000001.1"/>
</dbReference>